<dbReference type="InterPro" id="IPR023214">
    <property type="entry name" value="HAD_sf"/>
</dbReference>
<proteinExistence type="inferred from homology"/>
<dbReference type="GO" id="GO:0016887">
    <property type="term" value="F:ATP hydrolysis activity"/>
    <property type="evidence" value="ECO:0007669"/>
    <property type="project" value="InterPro"/>
</dbReference>
<protein>
    <recommendedName>
        <fullName evidence="4">P-type H(+)-exporting transporter</fullName>
        <ecNumber evidence="4">7.1.2.1</ecNumber>
    </recommendedName>
</protein>
<dbReference type="InterPro" id="IPR059000">
    <property type="entry name" value="ATPase_P-type_domA"/>
</dbReference>
<dbReference type="Gene3D" id="3.40.1110.10">
    <property type="entry name" value="Calcium-transporting ATPase, cytoplasmic domain N"/>
    <property type="match status" value="1"/>
</dbReference>
<dbReference type="Gene3D" id="2.70.150.10">
    <property type="entry name" value="Calcium-transporting ATPase, cytoplasmic transduction domain A"/>
    <property type="match status" value="1"/>
</dbReference>
<dbReference type="Gene3D" id="3.40.50.1000">
    <property type="entry name" value="HAD superfamily/HAD-like"/>
    <property type="match status" value="1"/>
</dbReference>
<evidence type="ECO:0000313" key="14">
    <source>
        <dbReference type="EMBL" id="VVB09295.1"/>
    </source>
</evidence>
<keyword evidence="5" id="KW-0597">Phosphoprotein</keyword>
<dbReference type="GO" id="GO:0016020">
    <property type="term" value="C:membrane"/>
    <property type="evidence" value="ECO:0007669"/>
    <property type="project" value="UniProtKB-SubCell"/>
</dbReference>
<dbReference type="FunFam" id="2.70.150.10:FF:000042">
    <property type="entry name" value="Plasma membrane ATPase"/>
    <property type="match status" value="1"/>
</dbReference>
<keyword evidence="8" id="KW-0067">ATP-binding</keyword>
<dbReference type="OrthoDB" id="1931203at2759"/>
<dbReference type="AlphaFoldDB" id="A0A565C6Q3"/>
<dbReference type="InterPro" id="IPR036412">
    <property type="entry name" value="HAD-like_sf"/>
</dbReference>
<evidence type="ECO:0000313" key="15">
    <source>
        <dbReference type="Proteomes" id="UP000489600"/>
    </source>
</evidence>
<feature type="domain" description="P-type ATPase A" evidence="13">
    <location>
        <begin position="31"/>
        <end position="118"/>
    </location>
</feature>
<evidence type="ECO:0000256" key="9">
    <source>
        <dbReference type="ARBA" id="ARBA00022842"/>
    </source>
</evidence>
<sequence length="400" mass="44606">MEKVFETLCCDTNGLSTKAAEECLAIFGHNKDGKWVKEDASILVPGDIIRVMVVDIILADCRLLEGDPLKIDQSALTGEYHPVTKRFGDNVYHGSTCKQGEIEAVVIATGVHTFFGNVNVMRPNQNLGIDRRWIFLCMVHLCGDECGVDHHISDSAASLFKSVEPDDVVLMAARASRVENQDAIDVVVFGMLEDPKEARAGIQEIHFLPFNRKDRRTALTYIDNEGKMHRVSKGALEQILNLVHNKSEIERRVHSVIDKYAKRGLRSLAMAYQVTKPPLLHGYEIVDHFQARQHICGMTRDGVDDVPALKRADIGIVVADETDAARRASDILLSVIISVILTSRAICQRMKNCTIYAFSITVLIVAVQLDLSTTMMGYQEREDEDDLAMEGDEVHLLPHL</sequence>
<dbReference type="InterPro" id="IPR023299">
    <property type="entry name" value="ATPase_P-typ_cyto_dom_N"/>
</dbReference>
<dbReference type="SUPFAM" id="SSF56784">
    <property type="entry name" value="HAD-like"/>
    <property type="match status" value="1"/>
</dbReference>
<evidence type="ECO:0000256" key="2">
    <source>
        <dbReference type="ARBA" id="ARBA00004141"/>
    </source>
</evidence>
<evidence type="ECO:0000256" key="6">
    <source>
        <dbReference type="ARBA" id="ARBA00022692"/>
    </source>
</evidence>
<comment type="similarity">
    <text evidence="3">Belongs to the cation transport ATPase (P-type) (TC 3.A.3) family. Type IIIA subfamily.</text>
</comment>
<evidence type="ECO:0000256" key="3">
    <source>
        <dbReference type="ARBA" id="ARBA00008804"/>
    </source>
</evidence>
<comment type="subcellular location">
    <subcellularLocation>
        <location evidence="2">Membrane</location>
        <topology evidence="2">Multi-pass membrane protein</topology>
    </subcellularLocation>
</comment>
<evidence type="ECO:0000256" key="8">
    <source>
        <dbReference type="ARBA" id="ARBA00022840"/>
    </source>
</evidence>
<keyword evidence="15" id="KW-1185">Reference proteome</keyword>
<evidence type="ECO:0000256" key="7">
    <source>
        <dbReference type="ARBA" id="ARBA00022741"/>
    </source>
</evidence>
<dbReference type="EMBL" id="CABITT030000006">
    <property type="protein sequence ID" value="VVB09295.1"/>
    <property type="molecule type" value="Genomic_DNA"/>
</dbReference>
<dbReference type="SUPFAM" id="SSF81653">
    <property type="entry name" value="Calcium ATPase, transduction domain A"/>
    <property type="match status" value="1"/>
</dbReference>
<evidence type="ECO:0000256" key="12">
    <source>
        <dbReference type="ARBA" id="ARBA00023136"/>
    </source>
</evidence>
<dbReference type="SUPFAM" id="SSF81660">
    <property type="entry name" value="Metal cation-transporting ATPase, ATP-binding domain N"/>
    <property type="match status" value="1"/>
</dbReference>
<comment type="function">
    <text evidence="1">The plasma membrane ATPase of plants and fungi is a hydrogen ion pump. The proton gradient it generates drives the active transport of nutrients by H(+)-symport. The resulting external acidification and/or internal alkinization may mediate growth responses.</text>
</comment>
<keyword evidence="10" id="KW-1278">Translocase</keyword>
<dbReference type="InterPro" id="IPR001757">
    <property type="entry name" value="P_typ_ATPase"/>
</dbReference>
<dbReference type="GO" id="GO:0008553">
    <property type="term" value="F:P-type proton-exporting transporter activity"/>
    <property type="evidence" value="ECO:0007669"/>
    <property type="project" value="UniProtKB-EC"/>
</dbReference>
<organism evidence="14 15">
    <name type="scientific">Arabis nemorensis</name>
    <dbReference type="NCBI Taxonomy" id="586526"/>
    <lineage>
        <taxon>Eukaryota</taxon>
        <taxon>Viridiplantae</taxon>
        <taxon>Streptophyta</taxon>
        <taxon>Embryophyta</taxon>
        <taxon>Tracheophyta</taxon>
        <taxon>Spermatophyta</taxon>
        <taxon>Magnoliopsida</taxon>
        <taxon>eudicotyledons</taxon>
        <taxon>Gunneridae</taxon>
        <taxon>Pentapetalae</taxon>
        <taxon>rosids</taxon>
        <taxon>malvids</taxon>
        <taxon>Brassicales</taxon>
        <taxon>Brassicaceae</taxon>
        <taxon>Arabideae</taxon>
        <taxon>Arabis</taxon>
    </lineage>
</organism>
<evidence type="ECO:0000256" key="5">
    <source>
        <dbReference type="ARBA" id="ARBA00022553"/>
    </source>
</evidence>
<evidence type="ECO:0000256" key="11">
    <source>
        <dbReference type="ARBA" id="ARBA00022989"/>
    </source>
</evidence>
<dbReference type="Gene3D" id="1.20.1110.10">
    <property type="entry name" value="Calcium-transporting ATPase, transmembrane domain"/>
    <property type="match status" value="2"/>
</dbReference>
<keyword evidence="9" id="KW-0460">Magnesium</keyword>
<evidence type="ECO:0000256" key="1">
    <source>
        <dbReference type="ARBA" id="ARBA00003417"/>
    </source>
</evidence>
<gene>
    <name evidence="14" type="ORF">ANE_LOCUS19739</name>
</gene>
<dbReference type="Proteomes" id="UP000489600">
    <property type="component" value="Unassembled WGS sequence"/>
</dbReference>
<keyword evidence="12" id="KW-0472">Membrane</keyword>
<keyword evidence="7" id="KW-0547">Nucleotide-binding</keyword>
<dbReference type="PRINTS" id="PR00120">
    <property type="entry name" value="HATPASE"/>
</dbReference>
<evidence type="ECO:0000256" key="4">
    <source>
        <dbReference type="ARBA" id="ARBA00012476"/>
    </source>
</evidence>
<dbReference type="GO" id="GO:0005524">
    <property type="term" value="F:ATP binding"/>
    <property type="evidence" value="ECO:0007669"/>
    <property type="project" value="UniProtKB-KW"/>
</dbReference>
<dbReference type="Pfam" id="PF00122">
    <property type="entry name" value="E1-E2_ATPase"/>
    <property type="match status" value="1"/>
</dbReference>
<keyword evidence="6" id="KW-0812">Transmembrane</keyword>
<dbReference type="PANTHER" id="PTHR42861">
    <property type="entry name" value="CALCIUM-TRANSPORTING ATPASE"/>
    <property type="match status" value="1"/>
</dbReference>
<comment type="caution">
    <text evidence="14">The sequence shown here is derived from an EMBL/GenBank/DDBJ whole genome shotgun (WGS) entry which is preliminary data.</text>
</comment>
<dbReference type="EC" id="7.1.2.1" evidence="4"/>
<keyword evidence="11" id="KW-1133">Transmembrane helix</keyword>
<dbReference type="FunFam" id="3.40.1110.10:FF:000005">
    <property type="entry name" value="Plasma membrane ATPase"/>
    <property type="match status" value="1"/>
</dbReference>
<evidence type="ECO:0000256" key="10">
    <source>
        <dbReference type="ARBA" id="ARBA00022967"/>
    </source>
</evidence>
<evidence type="ECO:0000259" key="13">
    <source>
        <dbReference type="Pfam" id="PF00122"/>
    </source>
</evidence>
<reference evidence="14" key="1">
    <citation type="submission" date="2019-07" db="EMBL/GenBank/DDBJ databases">
        <authorList>
            <person name="Dittberner H."/>
        </authorList>
    </citation>
    <scope>NUCLEOTIDE SEQUENCE [LARGE SCALE GENOMIC DNA]</scope>
</reference>
<accession>A0A565C6Q3</accession>
<name>A0A565C6Q3_9BRAS</name>
<dbReference type="InterPro" id="IPR008250">
    <property type="entry name" value="ATPase_P-typ_transduc_dom_A_sf"/>
</dbReference>